<protein>
    <submittedName>
        <fullName evidence="2">Uncharacterized protein</fullName>
    </submittedName>
</protein>
<name>A0A7W7MR01_9ACTN</name>
<organism evidence="2 3">
    <name type="scientific">Actinoplanes digitatis</name>
    <dbReference type="NCBI Taxonomy" id="1868"/>
    <lineage>
        <taxon>Bacteria</taxon>
        <taxon>Bacillati</taxon>
        <taxon>Actinomycetota</taxon>
        <taxon>Actinomycetes</taxon>
        <taxon>Micromonosporales</taxon>
        <taxon>Micromonosporaceae</taxon>
        <taxon>Actinoplanes</taxon>
    </lineage>
</organism>
<dbReference type="Proteomes" id="UP000578112">
    <property type="component" value="Unassembled WGS sequence"/>
</dbReference>
<evidence type="ECO:0000313" key="2">
    <source>
        <dbReference type="EMBL" id="MBB4763115.1"/>
    </source>
</evidence>
<dbReference type="EMBL" id="JACHNH010000001">
    <property type="protein sequence ID" value="MBB4763115.1"/>
    <property type="molecule type" value="Genomic_DNA"/>
</dbReference>
<comment type="caution">
    <text evidence="2">The sequence shown here is derived from an EMBL/GenBank/DDBJ whole genome shotgun (WGS) entry which is preliminary data.</text>
</comment>
<dbReference type="AlphaFoldDB" id="A0A7W7MR01"/>
<feature type="region of interest" description="Disordered" evidence="1">
    <location>
        <begin position="56"/>
        <end position="80"/>
    </location>
</feature>
<reference evidence="2 3" key="1">
    <citation type="submission" date="2020-08" db="EMBL/GenBank/DDBJ databases">
        <title>Sequencing the genomes of 1000 actinobacteria strains.</title>
        <authorList>
            <person name="Klenk H.-P."/>
        </authorList>
    </citation>
    <scope>NUCLEOTIDE SEQUENCE [LARGE SCALE GENOMIC DNA]</scope>
    <source>
        <strain evidence="2 3">DSM 43149</strain>
    </source>
</reference>
<evidence type="ECO:0000313" key="3">
    <source>
        <dbReference type="Proteomes" id="UP000578112"/>
    </source>
</evidence>
<feature type="region of interest" description="Disordered" evidence="1">
    <location>
        <begin position="28"/>
        <end position="47"/>
    </location>
</feature>
<dbReference type="RefSeq" id="WP_221478801.1">
    <property type="nucleotide sequence ID" value="NZ_BOMK01000059.1"/>
</dbReference>
<sequence length="80" mass="8845">MLLLGLTDGAGVPRQPDRELVAEPMNDVVRSARHGHSQRQTGPLRELRFEQFSHKRAVDSGSGIHHEPLVPARTRSSKVA</sequence>
<feature type="region of interest" description="Disordered" evidence="1">
    <location>
        <begin position="1"/>
        <end position="21"/>
    </location>
</feature>
<accession>A0A7W7MR01</accession>
<keyword evidence="3" id="KW-1185">Reference proteome</keyword>
<feature type="compositionally biased region" description="Basic and acidic residues" evidence="1">
    <location>
        <begin position="56"/>
        <end position="68"/>
    </location>
</feature>
<proteinExistence type="predicted"/>
<gene>
    <name evidence="2" type="ORF">BJ971_003671</name>
</gene>
<evidence type="ECO:0000256" key="1">
    <source>
        <dbReference type="SAM" id="MobiDB-lite"/>
    </source>
</evidence>